<sequence length="85" mass="10227">MTITLKEIKEHQERFDIGDISRMNTEEYKQLLLREAFFWLDHHEALRHQLSGEIIAYYPDQVDALIEQLKIYKQRMQEAGKGDFD</sequence>
<proteinExistence type="predicted"/>
<evidence type="ECO:0000313" key="2">
    <source>
        <dbReference type="Proteomes" id="UP000251485"/>
    </source>
</evidence>
<accession>A0A2X2C3L4</accession>
<gene>
    <name evidence="1" type="ORF">NCTC10975_04189</name>
</gene>
<protein>
    <submittedName>
        <fullName evidence="1">Uncharacterized protein</fullName>
    </submittedName>
</protein>
<organism evidence="1 2">
    <name type="scientific">Proteus mirabilis</name>
    <dbReference type="NCBI Taxonomy" id="584"/>
    <lineage>
        <taxon>Bacteria</taxon>
        <taxon>Pseudomonadati</taxon>
        <taxon>Pseudomonadota</taxon>
        <taxon>Gammaproteobacteria</taxon>
        <taxon>Enterobacterales</taxon>
        <taxon>Morganellaceae</taxon>
        <taxon>Proteus</taxon>
    </lineage>
</organism>
<dbReference type="RefSeq" id="WP_102086848.1">
    <property type="nucleotide sequence ID" value="NZ_JAAMPE010000044.1"/>
</dbReference>
<evidence type="ECO:0000313" key="1">
    <source>
        <dbReference type="EMBL" id="SPZ01541.1"/>
    </source>
</evidence>
<dbReference type="AlphaFoldDB" id="A0A2X2C3L4"/>
<dbReference type="EMBL" id="UAUE01000028">
    <property type="protein sequence ID" value="SPZ01541.1"/>
    <property type="molecule type" value="Genomic_DNA"/>
</dbReference>
<dbReference type="Proteomes" id="UP000251485">
    <property type="component" value="Unassembled WGS sequence"/>
</dbReference>
<name>A0A2X2C3L4_PROMI</name>
<reference evidence="1 2" key="1">
    <citation type="submission" date="2018-06" db="EMBL/GenBank/DDBJ databases">
        <authorList>
            <consortium name="Pathogen Informatics"/>
            <person name="Doyle S."/>
        </authorList>
    </citation>
    <scope>NUCLEOTIDE SEQUENCE [LARGE SCALE GENOMIC DNA]</scope>
    <source>
        <strain evidence="1 2">NCTC10975</strain>
    </source>
</reference>